<keyword evidence="3" id="KW-1185">Reference proteome</keyword>
<reference evidence="2 3" key="1">
    <citation type="journal article" date="2020" name="Int. J. Syst. Evol. Microbiol.">
        <title>Novel acetic acid bacteria from cider fermentations: Acetobacter conturbans sp. nov. and Acetobacter fallax sp. nov.</title>
        <authorList>
            <person name="Sombolestani A.S."/>
            <person name="Cleenwerck I."/>
            <person name="Cnockaert M."/>
            <person name="Borremans W."/>
            <person name="Wieme A.D."/>
            <person name="De Vuyst L."/>
            <person name="Vandamme P."/>
        </authorList>
    </citation>
    <scope>NUCLEOTIDE SEQUENCE [LARGE SCALE GENOMIC DNA]</scope>
    <source>
        <strain evidence="2 3">LMG 1627</strain>
    </source>
</reference>
<dbReference type="Proteomes" id="UP000631653">
    <property type="component" value="Unassembled WGS sequence"/>
</dbReference>
<organism evidence="2 3">
    <name type="scientific">Acetobacter conturbans</name>
    <dbReference type="NCBI Taxonomy" id="1737472"/>
    <lineage>
        <taxon>Bacteria</taxon>
        <taxon>Pseudomonadati</taxon>
        <taxon>Pseudomonadota</taxon>
        <taxon>Alphaproteobacteria</taxon>
        <taxon>Acetobacterales</taxon>
        <taxon>Acetobacteraceae</taxon>
        <taxon>Acetobacter</taxon>
    </lineage>
</organism>
<accession>A0ABX0JZ21</accession>
<dbReference type="EMBL" id="WOSY01000001">
    <property type="protein sequence ID" value="NHN87052.1"/>
    <property type="molecule type" value="Genomic_DNA"/>
</dbReference>
<sequence>MEPVSRVVVDVTFLEMLHPPKLQAPDFLPGWHIELLKTPSVALYRKLHEWVGRNHCWWMRQVKSDLELERILREPRRSVFLLKDKDEIRGFFEFELQPHKTVNLAYFGLVPEAIGRGIGKIFLAQVVKLAWSGNPRRVTVNTCTADHARALTSYLSIGFRIVGVIREDWDIPLRLNIPIPQHLV</sequence>
<evidence type="ECO:0000259" key="1">
    <source>
        <dbReference type="PROSITE" id="PS51186"/>
    </source>
</evidence>
<evidence type="ECO:0000313" key="3">
    <source>
        <dbReference type="Proteomes" id="UP000631653"/>
    </source>
</evidence>
<comment type="caution">
    <text evidence="2">The sequence shown here is derived from an EMBL/GenBank/DDBJ whole genome shotgun (WGS) entry which is preliminary data.</text>
</comment>
<dbReference type="PROSITE" id="PS51186">
    <property type="entry name" value="GNAT"/>
    <property type="match status" value="1"/>
</dbReference>
<dbReference type="CDD" id="cd04301">
    <property type="entry name" value="NAT_SF"/>
    <property type="match status" value="1"/>
</dbReference>
<feature type="domain" description="N-acetyltransferase" evidence="1">
    <location>
        <begin position="34"/>
        <end position="178"/>
    </location>
</feature>
<dbReference type="SUPFAM" id="SSF55729">
    <property type="entry name" value="Acyl-CoA N-acyltransferases (Nat)"/>
    <property type="match status" value="1"/>
</dbReference>
<protein>
    <submittedName>
        <fullName evidence="2">GNAT family N-acetyltransferase</fullName>
    </submittedName>
</protein>
<proteinExistence type="predicted"/>
<gene>
    <name evidence="2" type="ORF">GOB81_00145</name>
</gene>
<dbReference type="Pfam" id="PF00583">
    <property type="entry name" value="Acetyltransf_1"/>
    <property type="match status" value="1"/>
</dbReference>
<name>A0ABX0JZ21_9PROT</name>
<dbReference type="InterPro" id="IPR000182">
    <property type="entry name" value="GNAT_dom"/>
</dbReference>
<evidence type="ECO:0000313" key="2">
    <source>
        <dbReference type="EMBL" id="NHN87052.1"/>
    </source>
</evidence>
<dbReference type="Gene3D" id="3.40.630.30">
    <property type="match status" value="1"/>
</dbReference>
<dbReference type="InterPro" id="IPR016181">
    <property type="entry name" value="Acyl_CoA_acyltransferase"/>
</dbReference>